<dbReference type="SUPFAM" id="SSF53335">
    <property type="entry name" value="S-adenosyl-L-methionine-dependent methyltransferases"/>
    <property type="match status" value="1"/>
</dbReference>
<dbReference type="Proteomes" id="UP000587991">
    <property type="component" value="Unassembled WGS sequence"/>
</dbReference>
<dbReference type="EMBL" id="JABAIM010000005">
    <property type="protein sequence ID" value="NLR76927.1"/>
    <property type="molecule type" value="Genomic_DNA"/>
</dbReference>
<keyword evidence="3" id="KW-1185">Reference proteome</keyword>
<sequence length="286" mass="31960">MPSPALPGALIPLQYHYHMLSDQARLGAFQQAIAAVVQPGQVVLELGCGTGVLSFLASQRARKVWAVELLPEMVNTSRHLLAQNGVADRVEVIHADAHDYLPPEPVDVVICEMLHSALLQESQLSVMRTFCQRYQAHFGNLPRFLPEATLLGVQLIEQQYDFAGYHAPVPLFRQADSLDEHVRLRSEAQCVLSLDYRQPLPASMQWAHTFHIEQSGLCNALRLITKHLLAILPDTARSIDWHSQYLHWPLPKPMQLQPGMKLTIRANYAAGAPVMALTQGLQIEVH</sequence>
<feature type="domain" description="Methyltransferase" evidence="1">
    <location>
        <begin position="43"/>
        <end position="121"/>
    </location>
</feature>
<dbReference type="InterPro" id="IPR029063">
    <property type="entry name" value="SAM-dependent_MTases_sf"/>
</dbReference>
<dbReference type="PANTHER" id="PTHR11006">
    <property type="entry name" value="PROTEIN ARGININE N-METHYLTRANSFERASE"/>
    <property type="match status" value="1"/>
</dbReference>
<dbReference type="RefSeq" id="WP_168878593.1">
    <property type="nucleotide sequence ID" value="NZ_JABAIM010000005.1"/>
</dbReference>
<dbReference type="PANTHER" id="PTHR11006:SF53">
    <property type="entry name" value="PROTEIN ARGININE N-METHYLTRANSFERASE 3"/>
    <property type="match status" value="1"/>
</dbReference>
<dbReference type="GO" id="GO:0042054">
    <property type="term" value="F:histone methyltransferase activity"/>
    <property type="evidence" value="ECO:0007669"/>
    <property type="project" value="TreeGrafter"/>
</dbReference>
<keyword evidence="2" id="KW-0489">Methyltransferase</keyword>
<evidence type="ECO:0000313" key="3">
    <source>
        <dbReference type="Proteomes" id="UP000587991"/>
    </source>
</evidence>
<dbReference type="AlphaFoldDB" id="A0A847SDL1"/>
<dbReference type="InterPro" id="IPR041698">
    <property type="entry name" value="Methyltransf_25"/>
</dbReference>
<proteinExistence type="predicted"/>
<dbReference type="InterPro" id="IPR025799">
    <property type="entry name" value="Arg_MeTrfase"/>
</dbReference>
<dbReference type="CDD" id="cd02440">
    <property type="entry name" value="AdoMet_MTases"/>
    <property type="match status" value="1"/>
</dbReference>
<dbReference type="GO" id="GO:0016274">
    <property type="term" value="F:protein-arginine N-methyltransferase activity"/>
    <property type="evidence" value="ECO:0007669"/>
    <property type="project" value="InterPro"/>
</dbReference>
<reference evidence="2 3" key="1">
    <citation type="submission" date="2020-04" db="EMBL/GenBank/DDBJ databases">
        <title>Draft genome of Leeia sp. IMCC25680.</title>
        <authorList>
            <person name="Song J."/>
            <person name="Cho J.-C."/>
        </authorList>
    </citation>
    <scope>NUCLEOTIDE SEQUENCE [LARGE SCALE GENOMIC DNA]</scope>
    <source>
        <strain evidence="2 3">IMCC25680</strain>
    </source>
</reference>
<evidence type="ECO:0000313" key="2">
    <source>
        <dbReference type="EMBL" id="NLR76927.1"/>
    </source>
</evidence>
<organism evidence="2 3">
    <name type="scientific">Leeia aquatica</name>
    <dbReference type="NCBI Taxonomy" id="2725557"/>
    <lineage>
        <taxon>Bacteria</taxon>
        <taxon>Pseudomonadati</taxon>
        <taxon>Pseudomonadota</taxon>
        <taxon>Betaproteobacteria</taxon>
        <taxon>Neisseriales</taxon>
        <taxon>Leeiaceae</taxon>
        <taxon>Leeia</taxon>
    </lineage>
</organism>
<dbReference type="Pfam" id="PF13649">
    <property type="entry name" value="Methyltransf_25"/>
    <property type="match status" value="1"/>
</dbReference>
<keyword evidence="2" id="KW-0808">Transferase</keyword>
<accession>A0A847SDL1</accession>
<gene>
    <name evidence="2" type="ORF">HF682_17295</name>
</gene>
<name>A0A847SDL1_9NEIS</name>
<protein>
    <submittedName>
        <fullName evidence="2">Methyltransferase domain-containing protein</fullName>
    </submittedName>
</protein>
<evidence type="ECO:0000259" key="1">
    <source>
        <dbReference type="Pfam" id="PF13649"/>
    </source>
</evidence>
<comment type="caution">
    <text evidence="2">The sequence shown here is derived from an EMBL/GenBank/DDBJ whole genome shotgun (WGS) entry which is preliminary data.</text>
</comment>
<dbReference type="Gene3D" id="3.40.50.150">
    <property type="entry name" value="Vaccinia Virus protein VP39"/>
    <property type="match status" value="1"/>
</dbReference>
<dbReference type="GO" id="GO:0032259">
    <property type="term" value="P:methylation"/>
    <property type="evidence" value="ECO:0007669"/>
    <property type="project" value="UniProtKB-KW"/>
</dbReference>